<dbReference type="PANTHER" id="PTHR43177:SF3">
    <property type="entry name" value="PROTEIN NRFC HOMOLOG"/>
    <property type="match status" value="1"/>
</dbReference>
<dbReference type="Gene3D" id="2.60.40.10">
    <property type="entry name" value="Immunoglobulins"/>
    <property type="match status" value="1"/>
</dbReference>
<evidence type="ECO:0000256" key="3">
    <source>
        <dbReference type="ARBA" id="ARBA00023004"/>
    </source>
</evidence>
<dbReference type="Pfam" id="PF13247">
    <property type="entry name" value="Fer4_11"/>
    <property type="match status" value="1"/>
</dbReference>
<gene>
    <name evidence="6" type="ORF">DSCW_29710</name>
</gene>
<dbReference type="AlphaFoldDB" id="A0A5K7ZAR7"/>
<dbReference type="PROSITE" id="PS51379">
    <property type="entry name" value="4FE4S_FER_2"/>
    <property type="match status" value="1"/>
</dbReference>
<dbReference type="Gene3D" id="3.30.70.20">
    <property type="match status" value="2"/>
</dbReference>
<dbReference type="PANTHER" id="PTHR43177">
    <property type="entry name" value="PROTEIN NRFC"/>
    <property type="match status" value="1"/>
</dbReference>
<dbReference type="InterPro" id="IPR017896">
    <property type="entry name" value="4Fe4S_Fe-S-bd"/>
</dbReference>
<dbReference type="EMBL" id="AP021875">
    <property type="protein sequence ID" value="BBO75554.1"/>
    <property type="molecule type" value="Genomic_DNA"/>
</dbReference>
<evidence type="ECO:0000256" key="2">
    <source>
        <dbReference type="ARBA" id="ARBA00022723"/>
    </source>
</evidence>
<evidence type="ECO:0000259" key="5">
    <source>
        <dbReference type="PROSITE" id="PS51379"/>
    </source>
</evidence>
<dbReference type="SUPFAM" id="SSF49478">
    <property type="entry name" value="Cna protein B-type domain"/>
    <property type="match status" value="1"/>
</dbReference>
<keyword evidence="1" id="KW-0004">4Fe-4S</keyword>
<dbReference type="GO" id="GO:0046872">
    <property type="term" value="F:metal ion binding"/>
    <property type="evidence" value="ECO:0007669"/>
    <property type="project" value="UniProtKB-KW"/>
</dbReference>
<feature type="domain" description="4Fe-4S ferredoxin-type" evidence="5">
    <location>
        <begin position="1"/>
        <end position="28"/>
    </location>
</feature>
<dbReference type="Proteomes" id="UP000427769">
    <property type="component" value="Chromosome"/>
</dbReference>
<evidence type="ECO:0000256" key="1">
    <source>
        <dbReference type="ARBA" id="ARBA00022485"/>
    </source>
</evidence>
<organism evidence="6 7">
    <name type="scientific">Desulfosarcina widdelii</name>
    <dbReference type="NCBI Taxonomy" id="947919"/>
    <lineage>
        <taxon>Bacteria</taxon>
        <taxon>Pseudomonadati</taxon>
        <taxon>Thermodesulfobacteriota</taxon>
        <taxon>Desulfobacteria</taxon>
        <taxon>Desulfobacterales</taxon>
        <taxon>Desulfosarcinaceae</taxon>
        <taxon>Desulfosarcina</taxon>
    </lineage>
</organism>
<keyword evidence="7" id="KW-1185">Reference proteome</keyword>
<name>A0A5K7ZAR7_9BACT</name>
<evidence type="ECO:0000313" key="6">
    <source>
        <dbReference type="EMBL" id="BBO75554.1"/>
    </source>
</evidence>
<dbReference type="InterPro" id="IPR050954">
    <property type="entry name" value="ET_IronSulfur_Cluster-Binding"/>
</dbReference>
<keyword evidence="4" id="KW-0411">Iron-sulfur</keyword>
<evidence type="ECO:0000256" key="4">
    <source>
        <dbReference type="ARBA" id="ARBA00023014"/>
    </source>
</evidence>
<proteinExistence type="predicted"/>
<dbReference type="CDD" id="cd10552">
    <property type="entry name" value="TH_beta_N"/>
    <property type="match status" value="1"/>
</dbReference>
<keyword evidence="3" id="KW-0408">Iron</keyword>
<reference evidence="6 7" key="1">
    <citation type="submission" date="2019-11" db="EMBL/GenBank/DDBJ databases">
        <title>Comparative genomics of hydrocarbon-degrading Desulfosarcina strains.</title>
        <authorList>
            <person name="Watanabe M."/>
            <person name="Kojima H."/>
            <person name="Fukui M."/>
        </authorList>
    </citation>
    <scope>NUCLEOTIDE SEQUENCE [LARGE SCALE GENOMIC DNA]</scope>
    <source>
        <strain evidence="6 7">PP31</strain>
    </source>
</reference>
<dbReference type="GO" id="GO:0051539">
    <property type="term" value="F:4 iron, 4 sulfur cluster binding"/>
    <property type="evidence" value="ECO:0007669"/>
    <property type="project" value="UniProtKB-KW"/>
</dbReference>
<dbReference type="KEGG" id="dwd:DSCW_29710"/>
<evidence type="ECO:0000313" key="7">
    <source>
        <dbReference type="Proteomes" id="UP000427769"/>
    </source>
</evidence>
<dbReference type="InterPro" id="IPR013783">
    <property type="entry name" value="Ig-like_fold"/>
</dbReference>
<dbReference type="SUPFAM" id="SSF54862">
    <property type="entry name" value="4Fe-4S ferredoxins"/>
    <property type="match status" value="1"/>
</dbReference>
<accession>A0A5K7ZAR7</accession>
<protein>
    <submittedName>
        <fullName evidence="6">Oxidoreductase</fullName>
    </submittedName>
</protein>
<keyword evidence="2" id="KW-0479">Metal-binding</keyword>
<sequence length="274" mass="30940">MIIDIEKCEDCNNCFMACKDEHVDNDFPPYSAAQPLHDHRWMNIMRRERGSGSLMDVAYRPTPCMHCDDAPCIRAAENGAVYKREDGIVIIDPVKSTGQKNIQKACPYNAVYWNEERDIPQKCNFCAHLLDGGWEEPRCVQACPTGALSIVKADDAQIQKMVKEENLEALHPEYNTFPRVFYRNLYRYNRAFIAGSVAYGADSGEECAKNAVVSLVKNGRAVYECKTDFFGDFKFDGLKENGQTYEVHILLATFPEKILTVDLKTSINLGAVTL</sequence>